<dbReference type="PROSITE" id="PS51192">
    <property type="entry name" value="HELICASE_ATP_BIND_1"/>
    <property type="match status" value="1"/>
</dbReference>
<evidence type="ECO:0000313" key="12">
    <source>
        <dbReference type="Proteomes" id="UP000501094"/>
    </source>
</evidence>
<keyword evidence="12" id="KW-1185">Reference proteome</keyword>
<keyword evidence="2" id="KW-0227">DNA damage</keyword>
<dbReference type="CDD" id="cd04488">
    <property type="entry name" value="RecG_wedge_OBF"/>
    <property type="match status" value="1"/>
</dbReference>
<sequence>MINTNNYDYLLADLTKLNGVGKKTMDILKKKKVNNIFDLLWRLPKSYTDRTLISKICDLQIGVIQTIRIVPLKYQFPRIRNLPNRVNCIDETGKIDCIFFNSHEGYVRKILPLNEEVTISGKISNYKGRYQITNPTYISQDSSLIENIDNKYSLTEGITEKTYNKIINQILKNLPILTEWHDKDILKNFNNQSWNESIIKLHDPNNIENYKSDFYKRLAYDEILASFLVNSEIRKKIKKIKKVSKNFTEKAHNNIVNKLNFTLTNDQKISLNDINKDLNSKSKMFRLLQGDVGSGKTIVALISSLSVISSGFQVALMAPTEILARQHYSLAKKLFPKNIKIELLSSKSENSEKKRIIKELENNQIQMVFGTHAIFQKKIVFANLGYIIIDEQHKFGVRQRKLLSDKGGDNCDVLLMSATPIPRTLTMSVYGDMDVSIIKEKPSNRKEVKTYSKLESKIDDVINFVKREIKEGNQIFWVCPLIEESKKLDHQSSVTKYKFLNEIFPNNVALLHGKIDNEEKEEILNKFLNKKYSILVSTTIIEVGIDFPNANVIIIENANKFGLSQLHQLRGRVGRGTKQASCILMFKSDLSVNAKKRINILKNSNDGFEISEEDMKLRGFGDLLGFKQSGVKNFRLADPIQNEDLFLMAEKQIKKIELENININKYKALLKLYDQADIINDMV</sequence>
<keyword evidence="3" id="KW-0378">Hydrolase</keyword>
<dbReference type="GO" id="GO:0016787">
    <property type="term" value="F:hydrolase activity"/>
    <property type="evidence" value="ECO:0007669"/>
    <property type="project" value="UniProtKB-KW"/>
</dbReference>
<evidence type="ECO:0000256" key="1">
    <source>
        <dbReference type="ARBA" id="ARBA00022741"/>
    </source>
</evidence>
<dbReference type="PANTHER" id="PTHR47964">
    <property type="entry name" value="ATP-DEPENDENT DNA HELICASE HOMOLOG RECG, CHLOROPLASTIC"/>
    <property type="match status" value="1"/>
</dbReference>
<gene>
    <name evidence="11" type="ORF">E5R92_01060</name>
</gene>
<dbReference type="Gene3D" id="3.40.50.300">
    <property type="entry name" value="P-loop containing nucleotide triphosphate hydrolases"/>
    <property type="match status" value="2"/>
</dbReference>
<dbReference type="Proteomes" id="UP000501094">
    <property type="component" value="Chromosome"/>
</dbReference>
<evidence type="ECO:0000256" key="7">
    <source>
        <dbReference type="ARBA" id="ARBA00023204"/>
    </source>
</evidence>
<proteinExistence type="predicted"/>
<organism evidence="11 12">
    <name type="scientific">Candidatus Pelagibacter giovannonii</name>
    <dbReference type="NCBI Taxonomy" id="2563896"/>
    <lineage>
        <taxon>Bacteria</taxon>
        <taxon>Pseudomonadati</taxon>
        <taxon>Pseudomonadota</taxon>
        <taxon>Alphaproteobacteria</taxon>
        <taxon>Candidatus Pelagibacterales</taxon>
        <taxon>Candidatus Pelagibacteraceae</taxon>
        <taxon>Candidatus Pelagibacter</taxon>
    </lineage>
</organism>
<dbReference type="EMBL" id="CP038852">
    <property type="protein sequence ID" value="QIZ20379.1"/>
    <property type="molecule type" value="Genomic_DNA"/>
</dbReference>
<protein>
    <recommendedName>
        <fullName evidence="8">Probable DNA 3'-5' helicase RecG</fullName>
    </recommendedName>
</protein>
<dbReference type="PANTHER" id="PTHR47964:SF1">
    <property type="entry name" value="ATP-DEPENDENT DNA HELICASE HOMOLOG RECG, CHLOROPLASTIC"/>
    <property type="match status" value="1"/>
</dbReference>
<keyword evidence="6" id="KW-0238">DNA-binding</keyword>
<dbReference type="SUPFAM" id="SSF50249">
    <property type="entry name" value="Nucleic acid-binding proteins"/>
    <property type="match status" value="1"/>
</dbReference>
<dbReference type="GO" id="GO:0006281">
    <property type="term" value="P:DNA repair"/>
    <property type="evidence" value="ECO:0007669"/>
    <property type="project" value="UniProtKB-KW"/>
</dbReference>
<keyword evidence="1" id="KW-0547">Nucleotide-binding</keyword>
<dbReference type="InterPro" id="IPR047112">
    <property type="entry name" value="RecG/Mfd"/>
</dbReference>
<feature type="domain" description="Helicase ATP-binding" evidence="9">
    <location>
        <begin position="277"/>
        <end position="438"/>
    </location>
</feature>
<dbReference type="Pfam" id="PF00270">
    <property type="entry name" value="DEAD"/>
    <property type="match status" value="1"/>
</dbReference>
<dbReference type="GO" id="GO:0003678">
    <property type="term" value="F:DNA helicase activity"/>
    <property type="evidence" value="ECO:0007669"/>
    <property type="project" value="TreeGrafter"/>
</dbReference>
<dbReference type="Pfam" id="PF19833">
    <property type="entry name" value="RecG_dom3_C"/>
    <property type="match status" value="1"/>
</dbReference>
<dbReference type="InterPro" id="IPR012340">
    <property type="entry name" value="NA-bd_OB-fold"/>
</dbReference>
<dbReference type="InterPro" id="IPR045562">
    <property type="entry name" value="RecG_dom3_C"/>
</dbReference>
<evidence type="ECO:0000256" key="2">
    <source>
        <dbReference type="ARBA" id="ARBA00022763"/>
    </source>
</evidence>
<dbReference type="InterPro" id="IPR011545">
    <property type="entry name" value="DEAD/DEAH_box_helicase_dom"/>
</dbReference>
<evidence type="ECO:0000256" key="4">
    <source>
        <dbReference type="ARBA" id="ARBA00022806"/>
    </source>
</evidence>
<dbReference type="RefSeq" id="WP_168606274.1">
    <property type="nucleotide sequence ID" value="NZ_CP038852.1"/>
</dbReference>
<accession>A0A6H1Q2M5</accession>
<dbReference type="GO" id="GO:0005524">
    <property type="term" value="F:ATP binding"/>
    <property type="evidence" value="ECO:0007669"/>
    <property type="project" value="UniProtKB-KW"/>
</dbReference>
<feature type="domain" description="Helicase C-terminal" evidence="10">
    <location>
        <begin position="457"/>
        <end position="616"/>
    </location>
</feature>
<name>A0A6H1Q2M5_9PROT</name>
<dbReference type="Gene3D" id="2.40.50.140">
    <property type="entry name" value="Nucleic acid-binding proteins"/>
    <property type="match status" value="1"/>
</dbReference>
<dbReference type="SMART" id="SM00490">
    <property type="entry name" value="HELICc"/>
    <property type="match status" value="1"/>
</dbReference>
<reference evidence="11 12" key="1">
    <citation type="journal article" date="2020" name="Nat. Microbiol.">
        <title>Lysogenic host-virus interactions in SAR11 marine bacteria.</title>
        <authorList>
            <person name="Morris R.M."/>
            <person name="Cain K.R."/>
            <person name="Hvorecny K.L."/>
            <person name="Kollman J.M."/>
        </authorList>
    </citation>
    <scope>NUCLEOTIDE SEQUENCE [LARGE SCALE GENOMIC DNA]</scope>
    <source>
        <strain evidence="11 12">NP1</strain>
    </source>
</reference>
<evidence type="ECO:0000256" key="5">
    <source>
        <dbReference type="ARBA" id="ARBA00022840"/>
    </source>
</evidence>
<keyword evidence="4 11" id="KW-0347">Helicase</keyword>
<dbReference type="SUPFAM" id="SSF52540">
    <property type="entry name" value="P-loop containing nucleoside triphosphate hydrolases"/>
    <property type="match status" value="2"/>
</dbReference>
<keyword evidence="5" id="KW-0067">ATP-binding</keyword>
<keyword evidence="7" id="KW-0234">DNA repair</keyword>
<dbReference type="InterPro" id="IPR014001">
    <property type="entry name" value="Helicase_ATP-bd"/>
</dbReference>
<dbReference type="InterPro" id="IPR001650">
    <property type="entry name" value="Helicase_C-like"/>
</dbReference>
<dbReference type="KEGG" id="peg:E5R92_01060"/>
<dbReference type="SMART" id="SM00487">
    <property type="entry name" value="DEXDc"/>
    <property type="match status" value="1"/>
</dbReference>
<dbReference type="Pfam" id="PF17191">
    <property type="entry name" value="RecG_wedge"/>
    <property type="match status" value="1"/>
</dbReference>
<evidence type="ECO:0000259" key="9">
    <source>
        <dbReference type="PROSITE" id="PS51192"/>
    </source>
</evidence>
<evidence type="ECO:0000256" key="6">
    <source>
        <dbReference type="ARBA" id="ARBA00023125"/>
    </source>
</evidence>
<dbReference type="AlphaFoldDB" id="A0A6H1Q2M5"/>
<dbReference type="InterPro" id="IPR027417">
    <property type="entry name" value="P-loop_NTPase"/>
</dbReference>
<evidence type="ECO:0000256" key="8">
    <source>
        <dbReference type="ARBA" id="ARBA00049819"/>
    </source>
</evidence>
<evidence type="ECO:0000256" key="3">
    <source>
        <dbReference type="ARBA" id="ARBA00022801"/>
    </source>
</evidence>
<dbReference type="InterPro" id="IPR033454">
    <property type="entry name" value="RecG_wedge"/>
</dbReference>
<evidence type="ECO:0000259" key="10">
    <source>
        <dbReference type="PROSITE" id="PS51194"/>
    </source>
</evidence>
<dbReference type="Pfam" id="PF00271">
    <property type="entry name" value="Helicase_C"/>
    <property type="match status" value="1"/>
</dbReference>
<evidence type="ECO:0000313" key="11">
    <source>
        <dbReference type="EMBL" id="QIZ20379.1"/>
    </source>
</evidence>
<dbReference type="PROSITE" id="PS51194">
    <property type="entry name" value="HELICASE_CTER"/>
    <property type="match status" value="1"/>
</dbReference>
<dbReference type="GO" id="GO:0003677">
    <property type="term" value="F:DNA binding"/>
    <property type="evidence" value="ECO:0007669"/>
    <property type="project" value="UniProtKB-KW"/>
</dbReference>